<evidence type="ECO:0000313" key="2">
    <source>
        <dbReference type="Proteomes" id="UP000219193"/>
    </source>
</evidence>
<keyword evidence="2" id="KW-1185">Reference proteome</keyword>
<gene>
    <name evidence="1" type="ORF">SAMN06296241_1427</name>
</gene>
<proteinExistence type="predicted"/>
<dbReference type="AlphaFoldDB" id="A0A285X3M4"/>
<evidence type="ECO:0008006" key="3">
    <source>
        <dbReference type="Google" id="ProtNLM"/>
    </source>
</evidence>
<sequence length="136" mass="16085">MWTLFLFTSTAQGQETKAKQFENPQWFEIVQVKYKAGQKEKAQAIIKDHFMATGMESNLPGPHMMLDLVSGEWDMIFIWELEEGIKTLDYEISPTGAKFRDAFMKKVGGEEKAREIWQEYYSYIQDWKTELARKWE</sequence>
<name>A0A285X3M4_9FLAO</name>
<evidence type="ECO:0000313" key="1">
    <source>
        <dbReference type="EMBL" id="SOC79888.1"/>
    </source>
</evidence>
<organism evidence="1 2">
    <name type="scientific">Salinimicrobium sediminis</name>
    <dbReference type="NCBI Taxonomy" id="1343891"/>
    <lineage>
        <taxon>Bacteria</taxon>
        <taxon>Pseudomonadati</taxon>
        <taxon>Bacteroidota</taxon>
        <taxon>Flavobacteriia</taxon>
        <taxon>Flavobacteriales</taxon>
        <taxon>Flavobacteriaceae</taxon>
        <taxon>Salinimicrobium</taxon>
    </lineage>
</organism>
<reference evidence="2" key="1">
    <citation type="submission" date="2017-09" db="EMBL/GenBank/DDBJ databases">
        <authorList>
            <person name="Varghese N."/>
            <person name="Submissions S."/>
        </authorList>
    </citation>
    <scope>NUCLEOTIDE SEQUENCE [LARGE SCALE GENOMIC DNA]</scope>
    <source>
        <strain evidence="2">CGMCC 1.12641</strain>
    </source>
</reference>
<dbReference type="Proteomes" id="UP000219193">
    <property type="component" value="Unassembled WGS sequence"/>
</dbReference>
<accession>A0A285X3M4</accession>
<dbReference type="EMBL" id="OCMF01000001">
    <property type="protein sequence ID" value="SOC79888.1"/>
    <property type="molecule type" value="Genomic_DNA"/>
</dbReference>
<protein>
    <recommendedName>
        <fullName evidence="3">NIPSNAP protein</fullName>
    </recommendedName>
</protein>